<sequence>MTRKRVLILSEGFGSGHTQAAYAIAAGMKKISPRIQTKVLELGSFLNPMVAPLILSAYRKTVTTSPALVGLLYKKKYEKRMTRLTRLALHKIFYTQTAEVIRHLQPDLIICTHPIPSAVVAHLKSTGLSIPLYTVITDYDAHASWINAEADRYLVSTPQVRRLLLERGIESRAIQITGIPVHPNFWTIQNKEHVRLELGLKHMPTVLIMGGGWGMLFKKNILDRMTAWSNQIQLVFCVGTNTRLADKLHDHPAFRHPHIIVLGHTKEISKWMDASDLLITKPGGMTCTEGLAKGIPMLLCESIPGQEESNKNYFIASGFGQSLSSEEEIDLWFQRLIQTATHSETLQNSSASSHNTYEPDLCARNLVSMLYSSSNFSRKVPLSSDESVWTQVGV</sequence>
<evidence type="ECO:0000259" key="6">
    <source>
        <dbReference type="Pfam" id="PF06925"/>
    </source>
</evidence>
<dbReference type="Gene3D" id="3.40.50.2000">
    <property type="entry name" value="Glycogen Phosphorylase B"/>
    <property type="match status" value="1"/>
</dbReference>
<comment type="subcellular location">
    <subcellularLocation>
        <location evidence="1">Membrane</location>
    </subcellularLocation>
</comment>
<dbReference type="InterPro" id="IPR007235">
    <property type="entry name" value="Glyco_trans_28_C"/>
</dbReference>
<evidence type="ECO:0000256" key="2">
    <source>
        <dbReference type="ARBA" id="ARBA00006962"/>
    </source>
</evidence>
<evidence type="ECO:0000259" key="5">
    <source>
        <dbReference type="Pfam" id="PF04101"/>
    </source>
</evidence>
<dbReference type="InterPro" id="IPR050519">
    <property type="entry name" value="Glycosyltransf_28_UgtP"/>
</dbReference>
<dbReference type="Pfam" id="PF04101">
    <property type="entry name" value="Glyco_tran_28_C"/>
    <property type="match status" value="1"/>
</dbReference>
<comment type="similarity">
    <text evidence="2">Belongs to the glycosyltransferase 28 family.</text>
</comment>
<dbReference type="PANTHER" id="PTHR43025">
    <property type="entry name" value="MONOGALACTOSYLDIACYLGLYCEROL SYNTHASE"/>
    <property type="match status" value="1"/>
</dbReference>
<evidence type="ECO:0000256" key="1">
    <source>
        <dbReference type="ARBA" id="ARBA00004370"/>
    </source>
</evidence>
<dbReference type="GO" id="GO:0016757">
    <property type="term" value="F:glycosyltransferase activity"/>
    <property type="evidence" value="ECO:0007669"/>
    <property type="project" value="UniProtKB-KW"/>
</dbReference>
<dbReference type="Proteomes" id="UP001519288">
    <property type="component" value="Unassembled WGS sequence"/>
</dbReference>
<evidence type="ECO:0000256" key="3">
    <source>
        <dbReference type="ARBA" id="ARBA00022676"/>
    </source>
</evidence>
<protein>
    <submittedName>
        <fullName evidence="7">Processive 1,2-diacylglycerol beta-glucosyltransferase</fullName>
        <ecNumber evidence="7">2.4.1.315</ecNumber>
    </submittedName>
</protein>
<dbReference type="PANTHER" id="PTHR43025:SF3">
    <property type="entry name" value="MONOGALACTOSYLDIACYLGLYCEROL SYNTHASE 1, CHLOROPLASTIC"/>
    <property type="match status" value="1"/>
</dbReference>
<feature type="domain" description="Glycosyl transferase family 28 C-terminal" evidence="5">
    <location>
        <begin position="205"/>
        <end position="302"/>
    </location>
</feature>
<dbReference type="InterPro" id="IPR009695">
    <property type="entry name" value="Diacylglyc_glucosyltr_N"/>
</dbReference>
<proteinExistence type="inferred from homology"/>
<feature type="domain" description="Diacylglycerol glucosyltransferase N-terminal" evidence="6">
    <location>
        <begin position="17"/>
        <end position="181"/>
    </location>
</feature>
<accession>A0ABS4JG60</accession>
<keyword evidence="3 7" id="KW-0328">Glycosyltransferase</keyword>
<dbReference type="RefSeq" id="WP_209861110.1">
    <property type="nucleotide sequence ID" value="NZ_JAGGLD010000002.1"/>
</dbReference>
<keyword evidence="8" id="KW-1185">Reference proteome</keyword>
<dbReference type="Pfam" id="PF06925">
    <property type="entry name" value="MGDG_synth"/>
    <property type="match status" value="1"/>
</dbReference>
<reference evidence="7 8" key="1">
    <citation type="submission" date="2021-03" db="EMBL/GenBank/DDBJ databases">
        <title>Genomic Encyclopedia of Type Strains, Phase IV (KMG-IV): sequencing the most valuable type-strain genomes for metagenomic binning, comparative biology and taxonomic classification.</title>
        <authorList>
            <person name="Goeker M."/>
        </authorList>
    </citation>
    <scope>NUCLEOTIDE SEQUENCE [LARGE SCALE GENOMIC DNA]</scope>
    <source>
        <strain evidence="7 8">DSM 26806</strain>
    </source>
</reference>
<dbReference type="EMBL" id="JAGGLD010000002">
    <property type="protein sequence ID" value="MBP2000706.1"/>
    <property type="molecule type" value="Genomic_DNA"/>
</dbReference>
<gene>
    <name evidence="7" type="ORF">J2Z69_001737</name>
</gene>
<dbReference type="EC" id="2.4.1.315" evidence="7"/>
<keyword evidence="4 7" id="KW-0808">Transferase</keyword>
<evidence type="ECO:0000313" key="7">
    <source>
        <dbReference type="EMBL" id="MBP2000706.1"/>
    </source>
</evidence>
<comment type="caution">
    <text evidence="7">The sequence shown here is derived from an EMBL/GenBank/DDBJ whole genome shotgun (WGS) entry which is preliminary data.</text>
</comment>
<evidence type="ECO:0000313" key="8">
    <source>
        <dbReference type="Proteomes" id="UP001519288"/>
    </source>
</evidence>
<dbReference type="SUPFAM" id="SSF53756">
    <property type="entry name" value="UDP-Glycosyltransferase/glycogen phosphorylase"/>
    <property type="match status" value="1"/>
</dbReference>
<organism evidence="7 8">
    <name type="scientific">Paenibacillus shirakamiensis</name>
    <dbReference type="NCBI Taxonomy" id="1265935"/>
    <lineage>
        <taxon>Bacteria</taxon>
        <taxon>Bacillati</taxon>
        <taxon>Bacillota</taxon>
        <taxon>Bacilli</taxon>
        <taxon>Bacillales</taxon>
        <taxon>Paenibacillaceae</taxon>
        <taxon>Paenibacillus</taxon>
    </lineage>
</organism>
<name>A0ABS4JG60_9BACL</name>
<evidence type="ECO:0000256" key="4">
    <source>
        <dbReference type="ARBA" id="ARBA00022679"/>
    </source>
</evidence>